<dbReference type="Proteomes" id="UP000318126">
    <property type="component" value="Unassembled WGS sequence"/>
</dbReference>
<dbReference type="Pfam" id="PF06295">
    <property type="entry name" value="ZapG-like"/>
    <property type="match status" value="1"/>
</dbReference>
<dbReference type="RefSeq" id="WP_143562952.1">
    <property type="nucleotide sequence ID" value="NZ_BMPL01000002.1"/>
</dbReference>
<gene>
    <name evidence="2" type="ORF">FN961_02435</name>
</gene>
<name>A0A553JTR8_SHEHA</name>
<keyword evidence="3" id="KW-1185">Reference proteome</keyword>
<reference evidence="3" key="1">
    <citation type="submission" date="2019-07" db="EMBL/GenBank/DDBJ databases">
        <title>Shewanella sp. YLB-08 draft genomic sequence.</title>
        <authorList>
            <person name="Yu L."/>
        </authorList>
    </citation>
    <scope>NUCLEOTIDE SEQUENCE [LARGE SCALE GENOMIC DNA]</scope>
    <source>
        <strain evidence="3">JCM 20706</strain>
    </source>
</reference>
<evidence type="ECO:0000313" key="2">
    <source>
        <dbReference type="EMBL" id="TRY15857.1"/>
    </source>
</evidence>
<dbReference type="InterPro" id="IPR009386">
    <property type="entry name" value="ZapG-like"/>
</dbReference>
<organism evidence="2 3">
    <name type="scientific">Shewanella hanedai</name>
    <name type="common">Alteromonas hanedai</name>
    <dbReference type="NCBI Taxonomy" id="25"/>
    <lineage>
        <taxon>Bacteria</taxon>
        <taxon>Pseudomonadati</taxon>
        <taxon>Pseudomonadota</taxon>
        <taxon>Gammaproteobacteria</taxon>
        <taxon>Alteromonadales</taxon>
        <taxon>Shewanellaceae</taxon>
        <taxon>Shewanella</taxon>
    </lineage>
</organism>
<feature type="coiled-coil region" evidence="1">
    <location>
        <begin position="48"/>
        <end position="82"/>
    </location>
</feature>
<protein>
    <submittedName>
        <fullName evidence="2">DUF1043 family protein</fullName>
    </submittedName>
</protein>
<proteinExistence type="predicted"/>
<evidence type="ECO:0000313" key="3">
    <source>
        <dbReference type="Proteomes" id="UP000318126"/>
    </source>
</evidence>
<dbReference type="EMBL" id="VKGK01000002">
    <property type="protein sequence ID" value="TRY15857.1"/>
    <property type="molecule type" value="Genomic_DNA"/>
</dbReference>
<accession>A0A553JTR8</accession>
<dbReference type="AlphaFoldDB" id="A0A553JTR8"/>
<evidence type="ECO:0000256" key="1">
    <source>
        <dbReference type="SAM" id="Coils"/>
    </source>
</evidence>
<keyword evidence="1" id="KW-0175">Coiled coil</keyword>
<sequence>MEWPLVVATFILGIVLGYVIRSIFAKNTESNGKDEVLEQTRLELSQHKQEVTDHFEDHYQQLAELTEQLNKVNKQWNEAANTLAPKNSLKPLATFGANKAEETKQDANALDDKEHLLDEQETDSIIIVNQNH</sequence>
<dbReference type="OrthoDB" id="6266173at2"/>
<comment type="caution">
    <text evidence="2">The sequence shown here is derived from an EMBL/GenBank/DDBJ whole genome shotgun (WGS) entry which is preliminary data.</text>
</comment>